<gene>
    <name evidence="1" type="ORF">O181_060283</name>
</gene>
<protein>
    <recommendedName>
        <fullName evidence="3">Integrase catalytic domain-containing protein</fullName>
    </recommendedName>
</protein>
<name>A0A9Q3HXE0_9BASI</name>
<dbReference type="PANTHER" id="PTHR35046:SF26">
    <property type="entry name" value="RNA-DIRECTED DNA POLYMERASE"/>
    <property type="match status" value="1"/>
</dbReference>
<organism evidence="1 2">
    <name type="scientific">Austropuccinia psidii MF-1</name>
    <dbReference type="NCBI Taxonomy" id="1389203"/>
    <lineage>
        <taxon>Eukaryota</taxon>
        <taxon>Fungi</taxon>
        <taxon>Dikarya</taxon>
        <taxon>Basidiomycota</taxon>
        <taxon>Pucciniomycotina</taxon>
        <taxon>Pucciniomycetes</taxon>
        <taxon>Pucciniales</taxon>
        <taxon>Sphaerophragmiaceae</taxon>
        <taxon>Austropuccinia</taxon>
    </lineage>
</organism>
<evidence type="ECO:0008006" key="3">
    <source>
        <dbReference type="Google" id="ProtNLM"/>
    </source>
</evidence>
<evidence type="ECO:0000313" key="1">
    <source>
        <dbReference type="EMBL" id="MBW0520568.1"/>
    </source>
</evidence>
<sequence length="106" mass="12110">MNEVTFLPPGGEKCYNARLVIVERYRKTPIFLPCHKDNTAMDTAPLIWNRVISHTGFFKNIVSDREEKLTSALWTNLHQLLSTKISLPTAYHPQTDVLALCLWPGD</sequence>
<dbReference type="PANTHER" id="PTHR35046">
    <property type="entry name" value="ZINC KNUCKLE (CCHC-TYPE) FAMILY PROTEIN"/>
    <property type="match status" value="1"/>
</dbReference>
<keyword evidence="2" id="KW-1185">Reference proteome</keyword>
<evidence type="ECO:0000313" key="2">
    <source>
        <dbReference type="Proteomes" id="UP000765509"/>
    </source>
</evidence>
<dbReference type="Proteomes" id="UP000765509">
    <property type="component" value="Unassembled WGS sequence"/>
</dbReference>
<comment type="caution">
    <text evidence="1">The sequence shown here is derived from an EMBL/GenBank/DDBJ whole genome shotgun (WGS) entry which is preliminary data.</text>
</comment>
<dbReference type="EMBL" id="AVOT02028182">
    <property type="protein sequence ID" value="MBW0520568.1"/>
    <property type="molecule type" value="Genomic_DNA"/>
</dbReference>
<accession>A0A9Q3HXE0</accession>
<dbReference type="AlphaFoldDB" id="A0A9Q3HXE0"/>
<proteinExistence type="predicted"/>
<dbReference type="Gene3D" id="3.30.420.10">
    <property type="entry name" value="Ribonuclease H-like superfamily/Ribonuclease H"/>
    <property type="match status" value="1"/>
</dbReference>
<dbReference type="InterPro" id="IPR012337">
    <property type="entry name" value="RNaseH-like_sf"/>
</dbReference>
<dbReference type="OrthoDB" id="2273864at2759"/>
<dbReference type="InterPro" id="IPR036397">
    <property type="entry name" value="RNaseH_sf"/>
</dbReference>
<dbReference type="GO" id="GO:0003676">
    <property type="term" value="F:nucleic acid binding"/>
    <property type="evidence" value="ECO:0007669"/>
    <property type="project" value="InterPro"/>
</dbReference>
<dbReference type="SUPFAM" id="SSF53098">
    <property type="entry name" value="Ribonuclease H-like"/>
    <property type="match status" value="1"/>
</dbReference>
<reference evidence="1" key="1">
    <citation type="submission" date="2021-03" db="EMBL/GenBank/DDBJ databases">
        <title>Draft genome sequence of rust myrtle Austropuccinia psidii MF-1, a brazilian biotype.</title>
        <authorList>
            <person name="Quecine M.C."/>
            <person name="Pachon D.M.R."/>
            <person name="Bonatelli M.L."/>
            <person name="Correr F.H."/>
            <person name="Franceschini L.M."/>
            <person name="Leite T.F."/>
            <person name="Margarido G.R.A."/>
            <person name="Almeida C.A."/>
            <person name="Ferrarezi J.A."/>
            <person name="Labate C.A."/>
        </authorList>
    </citation>
    <scope>NUCLEOTIDE SEQUENCE</scope>
    <source>
        <strain evidence="1">MF-1</strain>
    </source>
</reference>